<reference evidence="2" key="1">
    <citation type="thesis" date="2021" institute="BYU ScholarsArchive" country="Provo, UT, USA">
        <title>Applications of and Algorithms for Genome Assembly and Genomic Analyses with an Emphasis on Marine Teleosts.</title>
        <authorList>
            <person name="Pickett B.D."/>
        </authorList>
    </citation>
    <scope>NUCLEOTIDE SEQUENCE</scope>
    <source>
        <strain evidence="2">HI-2016</strain>
    </source>
</reference>
<evidence type="ECO:0000256" key="1">
    <source>
        <dbReference type="SAM" id="MobiDB-lite"/>
    </source>
</evidence>
<feature type="compositionally biased region" description="Polar residues" evidence="1">
    <location>
        <begin position="169"/>
        <end position="180"/>
    </location>
</feature>
<accession>A0A8T2NPB7</accession>
<protein>
    <submittedName>
        <fullName evidence="2">Uncharacterized protein</fullName>
    </submittedName>
</protein>
<evidence type="ECO:0000313" key="3">
    <source>
        <dbReference type="Proteomes" id="UP000824540"/>
    </source>
</evidence>
<feature type="compositionally biased region" description="Low complexity" evidence="1">
    <location>
        <begin position="181"/>
        <end position="196"/>
    </location>
</feature>
<dbReference type="Proteomes" id="UP000824540">
    <property type="component" value="Unassembled WGS sequence"/>
</dbReference>
<proteinExistence type="predicted"/>
<dbReference type="AlphaFoldDB" id="A0A8T2NPB7"/>
<gene>
    <name evidence="2" type="ORF">JZ751_017076</name>
</gene>
<keyword evidence="3" id="KW-1185">Reference proteome</keyword>
<feature type="compositionally biased region" description="Basic and acidic residues" evidence="1">
    <location>
        <begin position="197"/>
        <end position="207"/>
    </location>
</feature>
<name>A0A8T2NPB7_9TELE</name>
<dbReference type="OrthoDB" id="8985251at2759"/>
<sequence>MGSGLSFSERKSLTNCSTTAAVISSTSRTYLARADMSRIVSSGTASGSQCLRPETMVTEREQEKRVLRKAVFSVHLYFIARCTRPPPRLTHKQHQTGPLVQLHGVGVLELQDGPRVPGEHAALWKHCSGVRGGKIGCKERRGGPVSFLQGHPPSRAANMPESGGFSAGETPQAQTSVALGTSTASANKNSAAATNVAKKENQNRDQRSALSRRRPAELRQQGGCTLRDAYPCRSTGGTASIGSTKAARSTSRLAANSLILFVSGI</sequence>
<comment type="caution">
    <text evidence="2">The sequence shown here is derived from an EMBL/GenBank/DDBJ whole genome shotgun (WGS) entry which is preliminary data.</text>
</comment>
<dbReference type="EMBL" id="JAFBMS010000030">
    <property type="protein sequence ID" value="KAG9342079.1"/>
    <property type="molecule type" value="Genomic_DNA"/>
</dbReference>
<evidence type="ECO:0000313" key="2">
    <source>
        <dbReference type="EMBL" id="KAG9342079.1"/>
    </source>
</evidence>
<feature type="region of interest" description="Disordered" evidence="1">
    <location>
        <begin position="141"/>
        <end position="221"/>
    </location>
</feature>
<organism evidence="2 3">
    <name type="scientific">Albula glossodonta</name>
    <name type="common">roundjaw bonefish</name>
    <dbReference type="NCBI Taxonomy" id="121402"/>
    <lineage>
        <taxon>Eukaryota</taxon>
        <taxon>Metazoa</taxon>
        <taxon>Chordata</taxon>
        <taxon>Craniata</taxon>
        <taxon>Vertebrata</taxon>
        <taxon>Euteleostomi</taxon>
        <taxon>Actinopterygii</taxon>
        <taxon>Neopterygii</taxon>
        <taxon>Teleostei</taxon>
        <taxon>Albuliformes</taxon>
        <taxon>Albulidae</taxon>
        <taxon>Albula</taxon>
    </lineage>
</organism>